<evidence type="ECO:0000313" key="4">
    <source>
        <dbReference type="EMBL" id="MFD2871830.1"/>
    </source>
</evidence>
<name>A0ABW5Y976_9SPHI</name>
<dbReference type="RefSeq" id="WP_377182890.1">
    <property type="nucleotide sequence ID" value="NZ_JBHUPD010000001.1"/>
</dbReference>
<dbReference type="Gene3D" id="3.60.15.10">
    <property type="entry name" value="Ribonuclease Z/Hydroxyacylglutathione hydrolase-like"/>
    <property type="match status" value="1"/>
</dbReference>
<dbReference type="InterPro" id="IPR036866">
    <property type="entry name" value="RibonucZ/Hydroxyglut_hydro"/>
</dbReference>
<evidence type="ECO:0000313" key="5">
    <source>
        <dbReference type="Proteomes" id="UP001597557"/>
    </source>
</evidence>
<evidence type="ECO:0000256" key="1">
    <source>
        <dbReference type="ARBA" id="ARBA00005250"/>
    </source>
</evidence>
<dbReference type="SUPFAM" id="SSF56281">
    <property type="entry name" value="Metallo-hydrolase/oxidoreductase"/>
    <property type="match status" value="1"/>
</dbReference>
<feature type="signal peptide" evidence="2">
    <location>
        <begin position="1"/>
        <end position="29"/>
    </location>
</feature>
<dbReference type="Proteomes" id="UP001597557">
    <property type="component" value="Unassembled WGS sequence"/>
</dbReference>
<dbReference type="InterPro" id="IPR050855">
    <property type="entry name" value="NDM-1-like"/>
</dbReference>
<evidence type="ECO:0000259" key="3">
    <source>
        <dbReference type="SMART" id="SM00849"/>
    </source>
</evidence>
<reference evidence="5" key="1">
    <citation type="journal article" date="2019" name="Int. J. Syst. Evol. Microbiol.">
        <title>The Global Catalogue of Microorganisms (GCM) 10K type strain sequencing project: providing services to taxonomists for standard genome sequencing and annotation.</title>
        <authorList>
            <consortium name="The Broad Institute Genomics Platform"/>
            <consortium name="The Broad Institute Genome Sequencing Center for Infectious Disease"/>
            <person name="Wu L."/>
            <person name="Ma J."/>
        </authorList>
    </citation>
    <scope>NUCLEOTIDE SEQUENCE [LARGE SCALE GENOMIC DNA]</scope>
    <source>
        <strain evidence="5">KCTC 22437</strain>
    </source>
</reference>
<evidence type="ECO:0000256" key="2">
    <source>
        <dbReference type="SAM" id="SignalP"/>
    </source>
</evidence>
<dbReference type="PANTHER" id="PTHR42951">
    <property type="entry name" value="METALLO-BETA-LACTAMASE DOMAIN-CONTAINING"/>
    <property type="match status" value="1"/>
</dbReference>
<sequence>MKARNCYRFFVAIIWWVSMLSTISLSAFCQANVPVDNWCSTPLRPGLEKFKEIKTSKPWFKVYDVGHNTYAIDEPYNWEETIAYLILGKEKALLFDTGMGLDTISSVVKELTKLPIVVLNSHTHPDHIGGNHEFSYILAMNTRYTRINAANGYRHKDVKWEVSPAAFCLARLPHQDTAVYNIKPFKVSRFIKSGYTINLGGRKLQVIATPGHTPDAICLYDEKIGYLWCGDSFYEGPILLSSDGTDLKAYQQSIKRMAQLAAKSICVLPAHNLPIAKPGLLIEAAKEFDQIVSGMKKGKPGDNYTLIFNCNKFSYQIGERHLKQLGQLKRD</sequence>
<dbReference type="SMART" id="SM00849">
    <property type="entry name" value="Lactamase_B"/>
    <property type="match status" value="1"/>
</dbReference>
<gene>
    <name evidence="4" type="ORF">ACFS5N_05085</name>
</gene>
<organism evidence="4 5">
    <name type="scientific">Mucilaginibacter ximonensis</name>
    <dbReference type="NCBI Taxonomy" id="538021"/>
    <lineage>
        <taxon>Bacteria</taxon>
        <taxon>Pseudomonadati</taxon>
        <taxon>Bacteroidota</taxon>
        <taxon>Sphingobacteriia</taxon>
        <taxon>Sphingobacteriales</taxon>
        <taxon>Sphingobacteriaceae</taxon>
        <taxon>Mucilaginibacter</taxon>
    </lineage>
</organism>
<keyword evidence="5" id="KW-1185">Reference proteome</keyword>
<dbReference type="PANTHER" id="PTHR42951:SF4">
    <property type="entry name" value="ACYL-COENZYME A THIOESTERASE MBLAC2"/>
    <property type="match status" value="1"/>
</dbReference>
<comment type="caution">
    <text evidence="4">The sequence shown here is derived from an EMBL/GenBank/DDBJ whole genome shotgun (WGS) entry which is preliminary data.</text>
</comment>
<accession>A0ABW5Y976</accession>
<dbReference type="Pfam" id="PF00753">
    <property type="entry name" value="Lactamase_B"/>
    <property type="match status" value="1"/>
</dbReference>
<dbReference type="InterPro" id="IPR001279">
    <property type="entry name" value="Metallo-B-lactamas"/>
</dbReference>
<feature type="chain" id="PRO_5047345161" evidence="2">
    <location>
        <begin position="30"/>
        <end position="331"/>
    </location>
</feature>
<proteinExistence type="inferred from homology"/>
<feature type="domain" description="Metallo-beta-lactamase" evidence="3">
    <location>
        <begin position="80"/>
        <end position="271"/>
    </location>
</feature>
<comment type="similarity">
    <text evidence="1">Belongs to the metallo-beta-lactamase superfamily. Class-B beta-lactamase family.</text>
</comment>
<keyword evidence="2" id="KW-0732">Signal</keyword>
<dbReference type="EMBL" id="JBHUPD010000001">
    <property type="protein sequence ID" value="MFD2871830.1"/>
    <property type="molecule type" value="Genomic_DNA"/>
</dbReference>
<protein>
    <submittedName>
        <fullName evidence="4">MBL fold metallo-hydrolase</fullName>
    </submittedName>
</protein>